<evidence type="ECO:0000259" key="3">
    <source>
        <dbReference type="Pfam" id="PF08338"/>
    </source>
</evidence>
<evidence type="ECO:0000313" key="5">
    <source>
        <dbReference type="Proteomes" id="UP001596074"/>
    </source>
</evidence>
<dbReference type="Gene3D" id="3.40.50.720">
    <property type="entry name" value="NAD(P)-binding Rossmann-like Domain"/>
    <property type="match status" value="1"/>
</dbReference>
<name>A0ABW1AFR2_9ACTN</name>
<dbReference type="InterPro" id="IPR013549">
    <property type="entry name" value="DUF1731"/>
</dbReference>
<dbReference type="InterPro" id="IPR001509">
    <property type="entry name" value="Epimerase_deHydtase"/>
</dbReference>
<dbReference type="Pfam" id="PF08338">
    <property type="entry name" value="DUF1731"/>
    <property type="match status" value="1"/>
</dbReference>
<feature type="domain" description="DUF1731" evidence="3">
    <location>
        <begin position="252"/>
        <end position="298"/>
    </location>
</feature>
<reference evidence="5" key="1">
    <citation type="journal article" date="2019" name="Int. J. Syst. Evol. Microbiol.">
        <title>The Global Catalogue of Microorganisms (GCM) 10K type strain sequencing project: providing services to taxonomists for standard genome sequencing and annotation.</title>
        <authorList>
            <consortium name="The Broad Institute Genomics Platform"/>
            <consortium name="The Broad Institute Genome Sequencing Center for Infectious Disease"/>
            <person name="Wu L."/>
            <person name="Ma J."/>
        </authorList>
    </citation>
    <scope>NUCLEOTIDE SEQUENCE [LARGE SCALE GENOMIC DNA]</scope>
    <source>
        <strain evidence="5">KCTC 42087</strain>
    </source>
</reference>
<dbReference type="Proteomes" id="UP001596074">
    <property type="component" value="Unassembled WGS sequence"/>
</dbReference>
<sequence length="303" mass="31199">MRVVVTGASGLIGTALVRALEDGGDEVVRLVRRAPSGPGEARWDPMGGTVDGKALDGADAVVHLAGAGVGDRPWTRARKKLIYDSRITGTRTLAEAIARAGDPPRVLVSGSAIGFYGDTGGRAVDESAPIGEGFLAGLVRDWEAAAAPAAEAGVRVAHPRTGIVLSAGGGLFGRLLPLFRLGLGGRIGNGRQWVSWIALDDTVAALRHLIGPDAPRDGLAGPVNLVAPEAVTNAAYTRAVGRVLHRPAVVPVPAFALRAALLGFADEGPLISQRVVPRRLEESGFSFAHPELEGALAAVLGAR</sequence>
<dbReference type="RefSeq" id="WP_378290333.1">
    <property type="nucleotide sequence ID" value="NZ_JBHSON010000111.1"/>
</dbReference>
<gene>
    <name evidence="4" type="ORF">ACFPZN_47820</name>
</gene>
<dbReference type="InterPro" id="IPR036291">
    <property type="entry name" value="NAD(P)-bd_dom_sf"/>
</dbReference>
<accession>A0ABW1AFR2</accession>
<dbReference type="EMBL" id="JBHSON010000111">
    <property type="protein sequence ID" value="MFC5753376.1"/>
    <property type="molecule type" value="Genomic_DNA"/>
</dbReference>
<feature type="domain" description="NAD-dependent epimerase/dehydratase" evidence="2">
    <location>
        <begin position="3"/>
        <end position="210"/>
    </location>
</feature>
<dbReference type="PANTHER" id="PTHR11092">
    <property type="entry name" value="SUGAR NUCLEOTIDE EPIMERASE RELATED"/>
    <property type="match status" value="1"/>
</dbReference>
<dbReference type="PANTHER" id="PTHR11092:SF0">
    <property type="entry name" value="EPIMERASE FAMILY PROTEIN SDR39U1"/>
    <property type="match status" value="1"/>
</dbReference>
<evidence type="ECO:0000256" key="1">
    <source>
        <dbReference type="ARBA" id="ARBA00009353"/>
    </source>
</evidence>
<comment type="caution">
    <text evidence="4">The sequence shown here is derived from an EMBL/GenBank/DDBJ whole genome shotgun (WGS) entry which is preliminary data.</text>
</comment>
<comment type="similarity">
    <text evidence="1">Belongs to the NAD(P)-dependent epimerase/dehydratase family. SDR39U1 subfamily.</text>
</comment>
<dbReference type="InterPro" id="IPR010099">
    <property type="entry name" value="SDR39U1"/>
</dbReference>
<dbReference type="SUPFAM" id="SSF51735">
    <property type="entry name" value="NAD(P)-binding Rossmann-fold domains"/>
    <property type="match status" value="1"/>
</dbReference>
<protein>
    <submittedName>
        <fullName evidence="4">TIGR01777 family oxidoreductase</fullName>
    </submittedName>
</protein>
<dbReference type="NCBIfam" id="TIGR01777">
    <property type="entry name" value="yfcH"/>
    <property type="match status" value="1"/>
</dbReference>
<keyword evidence="5" id="KW-1185">Reference proteome</keyword>
<evidence type="ECO:0000313" key="4">
    <source>
        <dbReference type="EMBL" id="MFC5753376.1"/>
    </source>
</evidence>
<dbReference type="Pfam" id="PF01370">
    <property type="entry name" value="Epimerase"/>
    <property type="match status" value="1"/>
</dbReference>
<organism evidence="4 5">
    <name type="scientific">Actinomadura rugatobispora</name>
    <dbReference type="NCBI Taxonomy" id="1994"/>
    <lineage>
        <taxon>Bacteria</taxon>
        <taxon>Bacillati</taxon>
        <taxon>Actinomycetota</taxon>
        <taxon>Actinomycetes</taxon>
        <taxon>Streptosporangiales</taxon>
        <taxon>Thermomonosporaceae</taxon>
        <taxon>Actinomadura</taxon>
    </lineage>
</organism>
<proteinExistence type="inferred from homology"/>
<evidence type="ECO:0000259" key="2">
    <source>
        <dbReference type="Pfam" id="PF01370"/>
    </source>
</evidence>